<dbReference type="Proteomes" id="UP000469949">
    <property type="component" value="Unassembled WGS sequence"/>
</dbReference>
<protein>
    <submittedName>
        <fullName evidence="6">LysR family transcriptional regulator</fullName>
    </submittedName>
</protein>
<dbReference type="SUPFAM" id="SSF46785">
    <property type="entry name" value="Winged helix' DNA-binding domain"/>
    <property type="match status" value="1"/>
</dbReference>
<dbReference type="Gene3D" id="1.10.10.10">
    <property type="entry name" value="Winged helix-like DNA-binding domain superfamily/Winged helix DNA-binding domain"/>
    <property type="match status" value="1"/>
</dbReference>
<dbReference type="RefSeq" id="WP_152276247.1">
    <property type="nucleotide sequence ID" value="NZ_WEKV01000006.1"/>
</dbReference>
<dbReference type="GO" id="GO:0003677">
    <property type="term" value="F:DNA binding"/>
    <property type="evidence" value="ECO:0007669"/>
    <property type="project" value="UniProtKB-KW"/>
</dbReference>
<dbReference type="EMBL" id="WEKV01000006">
    <property type="protein sequence ID" value="KAB7786732.1"/>
    <property type="molecule type" value="Genomic_DNA"/>
</dbReference>
<evidence type="ECO:0000256" key="4">
    <source>
        <dbReference type="ARBA" id="ARBA00023163"/>
    </source>
</evidence>
<evidence type="ECO:0000313" key="7">
    <source>
        <dbReference type="Proteomes" id="UP000469949"/>
    </source>
</evidence>
<evidence type="ECO:0000256" key="1">
    <source>
        <dbReference type="ARBA" id="ARBA00009437"/>
    </source>
</evidence>
<dbReference type="FunFam" id="1.10.10.10:FF:000001">
    <property type="entry name" value="LysR family transcriptional regulator"/>
    <property type="match status" value="1"/>
</dbReference>
<dbReference type="Pfam" id="PF00126">
    <property type="entry name" value="HTH_1"/>
    <property type="match status" value="1"/>
</dbReference>
<proteinExistence type="inferred from homology"/>
<dbReference type="GO" id="GO:0032993">
    <property type="term" value="C:protein-DNA complex"/>
    <property type="evidence" value="ECO:0007669"/>
    <property type="project" value="TreeGrafter"/>
</dbReference>
<evidence type="ECO:0000256" key="3">
    <source>
        <dbReference type="ARBA" id="ARBA00023125"/>
    </source>
</evidence>
<keyword evidence="2" id="KW-0805">Transcription regulation</keyword>
<dbReference type="AlphaFoldDB" id="A0A833J934"/>
<dbReference type="PROSITE" id="PS50931">
    <property type="entry name" value="HTH_LYSR"/>
    <property type="match status" value="1"/>
</dbReference>
<reference evidence="6 7" key="1">
    <citation type="submission" date="2019-10" db="EMBL/GenBank/DDBJ databases">
        <title>Draft Genome Sequence of the Caffeine Degrading Methylotroph Methylorubrum populi PINKEL.</title>
        <authorList>
            <person name="Dawson S.C."/>
            <person name="Zhang X."/>
            <person name="Wright M.E."/>
            <person name="Sharma G."/>
            <person name="Langner J.T."/>
            <person name="Ditty J.L."/>
            <person name="Subuyuj G.A."/>
        </authorList>
    </citation>
    <scope>NUCLEOTIDE SEQUENCE [LARGE SCALE GENOMIC DNA]</scope>
    <source>
        <strain evidence="6 7">Pinkel</strain>
    </source>
</reference>
<dbReference type="Gene3D" id="3.40.190.10">
    <property type="entry name" value="Periplasmic binding protein-like II"/>
    <property type="match status" value="2"/>
</dbReference>
<dbReference type="InterPro" id="IPR037410">
    <property type="entry name" value="BudR_PBP2"/>
</dbReference>
<gene>
    <name evidence="6" type="ORF">F8B43_1086</name>
</gene>
<dbReference type="CDD" id="cd08451">
    <property type="entry name" value="PBP2_BudR"/>
    <property type="match status" value="1"/>
</dbReference>
<dbReference type="InterPro" id="IPR036390">
    <property type="entry name" value="WH_DNA-bd_sf"/>
</dbReference>
<name>A0A833J934_9HYPH</name>
<keyword evidence="3" id="KW-0238">DNA-binding</keyword>
<feature type="domain" description="HTH lysR-type" evidence="5">
    <location>
        <begin position="1"/>
        <end position="58"/>
    </location>
</feature>
<comment type="similarity">
    <text evidence="1">Belongs to the LysR transcriptional regulatory family.</text>
</comment>
<dbReference type="GO" id="GO:0003700">
    <property type="term" value="F:DNA-binding transcription factor activity"/>
    <property type="evidence" value="ECO:0007669"/>
    <property type="project" value="InterPro"/>
</dbReference>
<dbReference type="Pfam" id="PF03466">
    <property type="entry name" value="LysR_substrate"/>
    <property type="match status" value="1"/>
</dbReference>
<evidence type="ECO:0000259" key="5">
    <source>
        <dbReference type="PROSITE" id="PS50931"/>
    </source>
</evidence>
<dbReference type="SUPFAM" id="SSF53850">
    <property type="entry name" value="Periplasmic binding protein-like II"/>
    <property type="match status" value="1"/>
</dbReference>
<sequence>MELRHLRYFSAVAEELNFTRAAARLGIGQPPLSQQIQQLEREIGTPLFYRPPRGVSLTEAGKRFLRDAQEILSLSDRALENARRASRGETGTLRVGFTSSAAFHPFVSAIIRDFGIAYPDVGINLIEDTTTQLLQALNSSRLDAAFMRPASGEARSLECHLLFKEPMLVALPSGHRCAAQSRIPLAALCDETFVLYPRRNGRALHDAIIQACEQAGFQPRIAQEGPQMATTINLVAAGVGVSIVPASMSQIQARGVHFREIAGPGPRAALSLVSLQSDAASPLRNFVDLVLRHVRDGQITRD</sequence>
<accession>A0A833J934</accession>
<dbReference type="PANTHER" id="PTHR30346">
    <property type="entry name" value="TRANSCRIPTIONAL DUAL REGULATOR HCAR-RELATED"/>
    <property type="match status" value="1"/>
</dbReference>
<comment type="caution">
    <text evidence="6">The sequence shown here is derived from an EMBL/GenBank/DDBJ whole genome shotgun (WGS) entry which is preliminary data.</text>
</comment>
<dbReference type="InterPro" id="IPR000847">
    <property type="entry name" value="LysR_HTH_N"/>
</dbReference>
<dbReference type="InterPro" id="IPR036388">
    <property type="entry name" value="WH-like_DNA-bd_sf"/>
</dbReference>
<dbReference type="PANTHER" id="PTHR30346:SF30">
    <property type="entry name" value="SMALL NEUTRAL PROTEASE REGULATORY PROTEIN"/>
    <property type="match status" value="1"/>
</dbReference>
<keyword evidence="4" id="KW-0804">Transcription</keyword>
<dbReference type="PRINTS" id="PR00039">
    <property type="entry name" value="HTHLYSR"/>
</dbReference>
<organism evidence="6 7">
    <name type="scientific">Methylorubrum populi</name>
    <dbReference type="NCBI Taxonomy" id="223967"/>
    <lineage>
        <taxon>Bacteria</taxon>
        <taxon>Pseudomonadati</taxon>
        <taxon>Pseudomonadota</taxon>
        <taxon>Alphaproteobacteria</taxon>
        <taxon>Hyphomicrobiales</taxon>
        <taxon>Methylobacteriaceae</taxon>
        <taxon>Methylorubrum</taxon>
    </lineage>
</organism>
<dbReference type="InterPro" id="IPR005119">
    <property type="entry name" value="LysR_subst-bd"/>
</dbReference>
<evidence type="ECO:0000256" key="2">
    <source>
        <dbReference type="ARBA" id="ARBA00023015"/>
    </source>
</evidence>
<evidence type="ECO:0000313" key="6">
    <source>
        <dbReference type="EMBL" id="KAB7786732.1"/>
    </source>
</evidence>